<gene>
    <name evidence="11" type="ORF">S01H1_71063</name>
</gene>
<dbReference type="GO" id="GO:0046872">
    <property type="term" value="F:metal ion binding"/>
    <property type="evidence" value="ECO:0007669"/>
    <property type="project" value="UniProtKB-KW"/>
</dbReference>
<evidence type="ECO:0000259" key="10">
    <source>
        <dbReference type="SMART" id="SM00478"/>
    </source>
</evidence>
<evidence type="ECO:0000256" key="5">
    <source>
        <dbReference type="ARBA" id="ARBA00022801"/>
    </source>
</evidence>
<dbReference type="PANTHER" id="PTHR42944">
    <property type="entry name" value="ADENINE DNA GLYCOSYLASE"/>
    <property type="match status" value="1"/>
</dbReference>
<proteinExistence type="inferred from homology"/>
<protein>
    <recommendedName>
        <fullName evidence="10">HhH-GPD domain-containing protein</fullName>
    </recommendedName>
</protein>
<keyword evidence="5" id="KW-0378">Hydrolase</keyword>
<dbReference type="SUPFAM" id="SSF48150">
    <property type="entry name" value="DNA-glycosylase"/>
    <property type="match status" value="1"/>
</dbReference>
<reference evidence="11" key="1">
    <citation type="journal article" date="2014" name="Front. Microbiol.">
        <title>High frequency of phylogenetically diverse reductive dehalogenase-homologous genes in deep subseafloor sedimentary metagenomes.</title>
        <authorList>
            <person name="Kawai M."/>
            <person name="Futagami T."/>
            <person name="Toyoda A."/>
            <person name="Takaki Y."/>
            <person name="Nishi S."/>
            <person name="Hori S."/>
            <person name="Arai W."/>
            <person name="Tsubouchi T."/>
            <person name="Morono Y."/>
            <person name="Uchiyama I."/>
            <person name="Ito T."/>
            <person name="Fujiyama A."/>
            <person name="Inagaki F."/>
            <person name="Takami H."/>
        </authorList>
    </citation>
    <scope>NUCLEOTIDE SEQUENCE</scope>
    <source>
        <strain evidence="11">Expedition CK06-06</strain>
    </source>
</reference>
<evidence type="ECO:0000256" key="1">
    <source>
        <dbReference type="ARBA" id="ARBA00001966"/>
    </source>
</evidence>
<evidence type="ECO:0000256" key="8">
    <source>
        <dbReference type="ARBA" id="ARBA00023204"/>
    </source>
</evidence>
<dbReference type="GO" id="GO:0035485">
    <property type="term" value="F:adenine/guanine mispair binding"/>
    <property type="evidence" value="ECO:0007669"/>
    <property type="project" value="TreeGrafter"/>
</dbReference>
<organism evidence="11">
    <name type="scientific">marine sediment metagenome</name>
    <dbReference type="NCBI Taxonomy" id="412755"/>
    <lineage>
        <taxon>unclassified sequences</taxon>
        <taxon>metagenomes</taxon>
        <taxon>ecological metagenomes</taxon>
    </lineage>
</organism>
<evidence type="ECO:0000256" key="9">
    <source>
        <dbReference type="ARBA" id="ARBA00023295"/>
    </source>
</evidence>
<name>X0YP74_9ZZZZ</name>
<comment type="similarity">
    <text evidence="2">Belongs to the Nth/MutY family.</text>
</comment>
<evidence type="ECO:0000256" key="6">
    <source>
        <dbReference type="ARBA" id="ARBA00023004"/>
    </source>
</evidence>
<dbReference type="InterPro" id="IPR044298">
    <property type="entry name" value="MIG/MutY"/>
</dbReference>
<evidence type="ECO:0000256" key="4">
    <source>
        <dbReference type="ARBA" id="ARBA00022763"/>
    </source>
</evidence>
<dbReference type="InterPro" id="IPR004036">
    <property type="entry name" value="Endonuclease-III-like_CS2"/>
</dbReference>
<dbReference type="PROSITE" id="PS01155">
    <property type="entry name" value="ENDONUCLEASE_III_2"/>
    <property type="match status" value="1"/>
</dbReference>
<dbReference type="GO" id="GO:0000701">
    <property type="term" value="F:purine-specific mismatch base pair DNA N-glycosylase activity"/>
    <property type="evidence" value="ECO:0007669"/>
    <property type="project" value="TreeGrafter"/>
</dbReference>
<comment type="cofactor">
    <cofactor evidence="1">
        <name>[4Fe-4S] cluster</name>
        <dbReference type="ChEBI" id="CHEBI:49883"/>
    </cofactor>
</comment>
<keyword evidence="6" id="KW-0408">Iron</keyword>
<dbReference type="Gene3D" id="1.10.340.30">
    <property type="entry name" value="Hypothetical protein, domain 2"/>
    <property type="match status" value="1"/>
</dbReference>
<dbReference type="InterPro" id="IPR003265">
    <property type="entry name" value="HhH-GPD_domain"/>
</dbReference>
<keyword evidence="8" id="KW-0234">DNA repair</keyword>
<dbReference type="GO" id="GO:0006284">
    <property type="term" value="P:base-excision repair"/>
    <property type="evidence" value="ECO:0007669"/>
    <property type="project" value="InterPro"/>
</dbReference>
<dbReference type="AlphaFoldDB" id="X0YP74"/>
<dbReference type="EMBL" id="BARS01047297">
    <property type="protein sequence ID" value="GAG38511.1"/>
    <property type="molecule type" value="Genomic_DNA"/>
</dbReference>
<dbReference type="GO" id="GO:0032357">
    <property type="term" value="F:oxidized purine DNA binding"/>
    <property type="evidence" value="ECO:0007669"/>
    <property type="project" value="TreeGrafter"/>
</dbReference>
<keyword evidence="9" id="KW-0326">Glycosidase</keyword>
<evidence type="ECO:0000256" key="2">
    <source>
        <dbReference type="ARBA" id="ARBA00008343"/>
    </source>
</evidence>
<dbReference type="Pfam" id="PF00730">
    <property type="entry name" value="HhH-GPD"/>
    <property type="match status" value="1"/>
</dbReference>
<dbReference type="InterPro" id="IPR011257">
    <property type="entry name" value="DNA_glycosylase"/>
</dbReference>
<sequence length="158" mass="17353">MLQQTRVPTALPYYARFLKRFPTVCTLARATDQAVLKAWQGLGYYRRALNLHEAAGRVVRDHGGRVPDDPQALARLPGVGRYTCGAVLSIAFGRRIAALDANAIRVIARWLAVREATDAGATRAGLWRAAETLVPDKTPGDWNQAVMELGSRVCTPRQ</sequence>
<keyword evidence="4" id="KW-0227">DNA damage</keyword>
<dbReference type="GO" id="GO:0006298">
    <property type="term" value="P:mismatch repair"/>
    <property type="evidence" value="ECO:0007669"/>
    <property type="project" value="TreeGrafter"/>
</dbReference>
<dbReference type="SMART" id="SM00478">
    <property type="entry name" value="ENDO3c"/>
    <property type="match status" value="1"/>
</dbReference>
<evidence type="ECO:0000313" key="11">
    <source>
        <dbReference type="EMBL" id="GAG38511.1"/>
    </source>
</evidence>
<dbReference type="PANTHER" id="PTHR42944:SF1">
    <property type="entry name" value="ADENINE DNA GLYCOSYLASE"/>
    <property type="match status" value="1"/>
</dbReference>
<dbReference type="InterPro" id="IPR023170">
    <property type="entry name" value="HhH_base_excis_C"/>
</dbReference>
<feature type="non-terminal residue" evidence="11">
    <location>
        <position position="158"/>
    </location>
</feature>
<dbReference type="CDD" id="cd00056">
    <property type="entry name" value="ENDO3c"/>
    <property type="match status" value="1"/>
</dbReference>
<comment type="caution">
    <text evidence="11">The sequence shown here is derived from an EMBL/GenBank/DDBJ whole genome shotgun (WGS) entry which is preliminary data.</text>
</comment>
<feature type="domain" description="HhH-GPD" evidence="10">
    <location>
        <begin position="1"/>
        <end position="152"/>
    </location>
</feature>
<evidence type="ECO:0000256" key="3">
    <source>
        <dbReference type="ARBA" id="ARBA00022723"/>
    </source>
</evidence>
<dbReference type="Gene3D" id="1.10.1670.10">
    <property type="entry name" value="Helix-hairpin-Helix base-excision DNA repair enzymes (C-terminal)"/>
    <property type="match status" value="1"/>
</dbReference>
<keyword evidence="3" id="KW-0479">Metal-binding</keyword>
<dbReference type="GO" id="GO:0034039">
    <property type="term" value="F:8-oxo-7,8-dihydroguanine DNA N-glycosylase activity"/>
    <property type="evidence" value="ECO:0007669"/>
    <property type="project" value="TreeGrafter"/>
</dbReference>
<dbReference type="GO" id="GO:0051536">
    <property type="term" value="F:iron-sulfur cluster binding"/>
    <property type="evidence" value="ECO:0007669"/>
    <property type="project" value="UniProtKB-KW"/>
</dbReference>
<keyword evidence="7" id="KW-0411">Iron-sulfur</keyword>
<evidence type="ECO:0000256" key="7">
    <source>
        <dbReference type="ARBA" id="ARBA00023014"/>
    </source>
</evidence>
<accession>X0YP74</accession>